<evidence type="ECO:0000313" key="3">
    <source>
        <dbReference type="Proteomes" id="UP000198728"/>
    </source>
</evidence>
<dbReference type="AlphaFoldDB" id="A0A1I1GJ19"/>
<dbReference type="OrthoDB" id="9792500at2"/>
<evidence type="ECO:0000313" key="2">
    <source>
        <dbReference type="EMBL" id="SFC09333.1"/>
    </source>
</evidence>
<accession>A0A1I1GJ19</accession>
<name>A0A1I1GJ19_9RHOB</name>
<organism evidence="2 3">
    <name type="scientific">Tropicimonas isoalkanivorans</name>
    <dbReference type="NCBI Taxonomy" id="441112"/>
    <lineage>
        <taxon>Bacteria</taxon>
        <taxon>Pseudomonadati</taxon>
        <taxon>Pseudomonadota</taxon>
        <taxon>Alphaproteobacteria</taxon>
        <taxon>Rhodobacterales</taxon>
        <taxon>Roseobacteraceae</taxon>
        <taxon>Tropicimonas</taxon>
    </lineage>
</organism>
<protein>
    <submittedName>
        <fullName evidence="2">Universal stress protein F</fullName>
    </submittedName>
</protein>
<dbReference type="Pfam" id="PF00582">
    <property type="entry name" value="Usp"/>
    <property type="match status" value="1"/>
</dbReference>
<sequence length="137" mass="14950">MVRKILLPLDHTDPRSWEKGLPVALEQARSFGGEIHVISVIPEIIRLPNLPANYGAGAKDHVASVLRKVLDENGAADVPVTVEQGSVYREVLKRAKDGKFDMIVLASAKGSAPYYEIGPHLAQIVRYAPCSVLVVRD</sequence>
<dbReference type="STRING" id="441112.SAMN04488094_102511"/>
<feature type="domain" description="UspA" evidence="1">
    <location>
        <begin position="1"/>
        <end position="136"/>
    </location>
</feature>
<evidence type="ECO:0000259" key="1">
    <source>
        <dbReference type="Pfam" id="PF00582"/>
    </source>
</evidence>
<gene>
    <name evidence="2" type="ORF">SAMN04488094_102511</name>
</gene>
<proteinExistence type="predicted"/>
<dbReference type="InterPro" id="IPR014729">
    <property type="entry name" value="Rossmann-like_a/b/a_fold"/>
</dbReference>
<dbReference type="RefSeq" id="WP_093359849.1">
    <property type="nucleotide sequence ID" value="NZ_FOLG01000002.1"/>
</dbReference>
<keyword evidence="3" id="KW-1185">Reference proteome</keyword>
<dbReference type="InterPro" id="IPR006016">
    <property type="entry name" value="UspA"/>
</dbReference>
<dbReference type="CDD" id="cd00293">
    <property type="entry name" value="USP-like"/>
    <property type="match status" value="1"/>
</dbReference>
<dbReference type="EMBL" id="FOLG01000002">
    <property type="protein sequence ID" value="SFC09333.1"/>
    <property type="molecule type" value="Genomic_DNA"/>
</dbReference>
<dbReference type="Gene3D" id="3.40.50.620">
    <property type="entry name" value="HUPs"/>
    <property type="match status" value="1"/>
</dbReference>
<dbReference type="Proteomes" id="UP000198728">
    <property type="component" value="Unassembled WGS sequence"/>
</dbReference>
<reference evidence="2 3" key="1">
    <citation type="submission" date="2016-10" db="EMBL/GenBank/DDBJ databases">
        <authorList>
            <person name="de Groot N.N."/>
        </authorList>
    </citation>
    <scope>NUCLEOTIDE SEQUENCE [LARGE SCALE GENOMIC DNA]</scope>
    <source>
        <strain evidence="2 3">DSM 19548</strain>
    </source>
</reference>
<dbReference type="SUPFAM" id="SSF52402">
    <property type="entry name" value="Adenine nucleotide alpha hydrolases-like"/>
    <property type="match status" value="1"/>
</dbReference>